<organism evidence="6 7">
    <name type="scientific">Strongyloides stercoralis</name>
    <name type="common">Threadworm</name>
    <dbReference type="NCBI Taxonomy" id="6248"/>
    <lineage>
        <taxon>Eukaryota</taxon>
        <taxon>Metazoa</taxon>
        <taxon>Ecdysozoa</taxon>
        <taxon>Nematoda</taxon>
        <taxon>Chromadorea</taxon>
        <taxon>Rhabditida</taxon>
        <taxon>Tylenchina</taxon>
        <taxon>Panagrolaimomorpha</taxon>
        <taxon>Strongyloidoidea</taxon>
        <taxon>Strongyloididae</taxon>
        <taxon>Strongyloides</taxon>
    </lineage>
</organism>
<evidence type="ECO:0000256" key="2">
    <source>
        <dbReference type="ARBA" id="ARBA00022900"/>
    </source>
</evidence>
<keyword evidence="2" id="KW-0722">Serine protease inhibitor</keyword>
<evidence type="ECO:0000259" key="5">
    <source>
        <dbReference type="Pfam" id="PF01826"/>
    </source>
</evidence>
<accession>A0AAF5D3C3</accession>
<reference evidence="7" key="1">
    <citation type="submission" date="2024-02" db="UniProtKB">
        <authorList>
            <consortium name="WormBaseParasite"/>
        </authorList>
    </citation>
    <scope>IDENTIFICATION</scope>
</reference>
<dbReference type="InterPro" id="IPR036084">
    <property type="entry name" value="Ser_inhib-like_sf"/>
</dbReference>
<feature type="domain" description="TIL" evidence="5">
    <location>
        <begin position="78"/>
        <end position="134"/>
    </location>
</feature>
<dbReference type="WBParaSite" id="TCONS_00005095.p1">
    <property type="protein sequence ID" value="TCONS_00005095.p1"/>
    <property type="gene ID" value="XLOC_003433"/>
</dbReference>
<keyword evidence="1" id="KW-0646">Protease inhibitor</keyword>
<keyword evidence="4" id="KW-0732">Signal</keyword>
<dbReference type="Pfam" id="PF01826">
    <property type="entry name" value="TIL"/>
    <property type="match status" value="1"/>
</dbReference>
<evidence type="ECO:0000313" key="6">
    <source>
        <dbReference type="Proteomes" id="UP000035681"/>
    </source>
</evidence>
<dbReference type="InterPro" id="IPR002919">
    <property type="entry name" value="TIL_dom"/>
</dbReference>
<evidence type="ECO:0000256" key="3">
    <source>
        <dbReference type="ARBA" id="ARBA00023157"/>
    </source>
</evidence>
<proteinExistence type="predicted"/>
<dbReference type="Gene3D" id="2.10.25.10">
    <property type="entry name" value="Laminin"/>
    <property type="match status" value="2"/>
</dbReference>
<keyword evidence="3" id="KW-1015">Disulfide bond</keyword>
<dbReference type="PANTHER" id="PTHR23259">
    <property type="entry name" value="RIDDLE"/>
    <property type="match status" value="1"/>
</dbReference>
<sequence>MVSLLPFFVLSLMLKHKSKRCDNNLERLECGSTHPHVCSDGPNPIKTYECVKNICGCKYPLILHNNTCIPYVECPDKCDKNSTFTNCDTPCPRRCSNLKRVSRPCSRKCVPNSCQCNVGYVLNDTNHCILIEDCPEYTPPPTTIITTTPENTTTTTTTTITTTRRPKKPKCKKNMFYSRCPDKKELICSSSKYERKENCGNPRCICKRGYAKYKNKCIKLWKCKYKLAKQLKKKLKKMEE</sequence>
<evidence type="ECO:0000256" key="4">
    <source>
        <dbReference type="SAM" id="SignalP"/>
    </source>
</evidence>
<dbReference type="GO" id="GO:0004867">
    <property type="term" value="F:serine-type endopeptidase inhibitor activity"/>
    <property type="evidence" value="ECO:0007669"/>
    <property type="project" value="UniProtKB-KW"/>
</dbReference>
<keyword evidence="6" id="KW-1185">Reference proteome</keyword>
<dbReference type="Proteomes" id="UP000035681">
    <property type="component" value="Unplaced"/>
</dbReference>
<dbReference type="InterPro" id="IPR051368">
    <property type="entry name" value="SerProtInhib-TIL_Domain"/>
</dbReference>
<feature type="chain" id="PRO_5042029657" evidence="4">
    <location>
        <begin position="21"/>
        <end position="240"/>
    </location>
</feature>
<dbReference type="SUPFAM" id="SSF57567">
    <property type="entry name" value="Serine protease inhibitors"/>
    <property type="match status" value="3"/>
</dbReference>
<dbReference type="PANTHER" id="PTHR23259:SF70">
    <property type="entry name" value="ACCESSORY GLAND PROTEIN ACP62F-RELATED"/>
    <property type="match status" value="1"/>
</dbReference>
<feature type="signal peptide" evidence="4">
    <location>
        <begin position="1"/>
        <end position="20"/>
    </location>
</feature>
<name>A0AAF5D3C3_STRER</name>
<protein>
    <submittedName>
        <fullName evidence="7">TIL domain-containing protein</fullName>
    </submittedName>
</protein>
<evidence type="ECO:0000256" key="1">
    <source>
        <dbReference type="ARBA" id="ARBA00022690"/>
    </source>
</evidence>
<evidence type="ECO:0000313" key="7">
    <source>
        <dbReference type="WBParaSite" id="TCONS_00005095.p1"/>
    </source>
</evidence>
<dbReference type="AlphaFoldDB" id="A0AAF5D3C3"/>
<dbReference type="CDD" id="cd19941">
    <property type="entry name" value="TIL"/>
    <property type="match status" value="1"/>
</dbReference>